<dbReference type="InterPro" id="IPR003779">
    <property type="entry name" value="CMD-like"/>
</dbReference>
<dbReference type="InterPro" id="IPR029032">
    <property type="entry name" value="AhpD-like"/>
</dbReference>
<dbReference type="Gene3D" id="1.20.1290.10">
    <property type="entry name" value="AhpD-like"/>
    <property type="match status" value="1"/>
</dbReference>
<evidence type="ECO:0000313" key="2">
    <source>
        <dbReference type="EMBL" id="STQ89436.1"/>
    </source>
</evidence>
<dbReference type="PANTHER" id="PTHR34846:SF10">
    <property type="entry name" value="CYTOPLASMIC PROTEIN"/>
    <property type="match status" value="1"/>
</dbReference>
<dbReference type="RefSeq" id="WP_115225883.1">
    <property type="nucleotide sequence ID" value="NZ_CAWOLO010000001.1"/>
</dbReference>
<dbReference type="SUPFAM" id="SSF69118">
    <property type="entry name" value="AhpD-like"/>
    <property type="match status" value="1"/>
</dbReference>
<reference evidence="2 4" key="1">
    <citation type="submission" date="2018-06" db="EMBL/GenBank/DDBJ databases">
        <authorList>
            <consortium name="Pathogen Informatics"/>
            <person name="Doyle S."/>
        </authorList>
    </citation>
    <scope>NUCLEOTIDE SEQUENCE [LARGE SCALE GENOMIC DNA]</scope>
    <source>
        <strain evidence="2 4">NCTC11159</strain>
    </source>
</reference>
<feature type="domain" description="Carboxymuconolactone decarboxylase-like" evidence="1">
    <location>
        <begin position="15"/>
        <end position="94"/>
    </location>
</feature>
<gene>
    <name evidence="3" type="ORF">EV682_101442</name>
    <name evidence="2" type="ORF">NCTC11159_00460</name>
</gene>
<dbReference type="Proteomes" id="UP000255108">
    <property type="component" value="Unassembled WGS sequence"/>
</dbReference>
<protein>
    <submittedName>
        <fullName evidence="3">AhpD family alkylhydroperoxidase</fullName>
    </submittedName>
    <submittedName>
        <fullName evidence="2">Arsenate reductase and related proteins, glutaredoxin family</fullName>
    </submittedName>
</protein>
<accession>A0A377Q2E6</accession>
<reference evidence="3 5" key="2">
    <citation type="submission" date="2019-03" db="EMBL/GenBank/DDBJ databases">
        <title>Genomic Encyclopedia of Type Strains, Phase IV (KMG-IV): sequencing the most valuable type-strain genomes for metagenomic binning, comparative biology and taxonomic classification.</title>
        <authorList>
            <person name="Goeker M."/>
        </authorList>
    </citation>
    <scope>NUCLEOTIDE SEQUENCE [LARGE SCALE GENOMIC DNA]</scope>
    <source>
        <strain evidence="3 5">DSM 3764</strain>
    </source>
</reference>
<evidence type="ECO:0000259" key="1">
    <source>
        <dbReference type="Pfam" id="PF02627"/>
    </source>
</evidence>
<dbReference type="Proteomes" id="UP000295794">
    <property type="component" value="Unassembled WGS sequence"/>
</dbReference>
<dbReference type="AlphaFoldDB" id="A0A377Q2E6"/>
<name>A0A377Q2E6_9NEIS</name>
<dbReference type="EMBL" id="SMBT01000001">
    <property type="protein sequence ID" value="TCU90409.1"/>
    <property type="molecule type" value="Genomic_DNA"/>
</dbReference>
<dbReference type="GO" id="GO:0051920">
    <property type="term" value="F:peroxiredoxin activity"/>
    <property type="evidence" value="ECO:0007669"/>
    <property type="project" value="InterPro"/>
</dbReference>
<dbReference type="OrthoDB" id="9801997at2"/>
<evidence type="ECO:0000313" key="3">
    <source>
        <dbReference type="EMBL" id="TCU90409.1"/>
    </source>
</evidence>
<dbReference type="Pfam" id="PF02627">
    <property type="entry name" value="CMD"/>
    <property type="match status" value="1"/>
</dbReference>
<evidence type="ECO:0000313" key="5">
    <source>
        <dbReference type="Proteomes" id="UP000295794"/>
    </source>
</evidence>
<proteinExistence type="predicted"/>
<dbReference type="NCBIfam" id="TIGR00778">
    <property type="entry name" value="ahpD_dom"/>
    <property type="match status" value="1"/>
</dbReference>
<dbReference type="PANTHER" id="PTHR34846">
    <property type="entry name" value="4-CARBOXYMUCONOLACTONE DECARBOXYLASE FAMILY PROTEIN (AFU_ORTHOLOGUE AFUA_6G11590)"/>
    <property type="match status" value="1"/>
</dbReference>
<keyword evidence="5" id="KW-1185">Reference proteome</keyword>
<sequence length="143" mass="16242">MTQLRLPYFDLSTEALTGLRSVKNYLENSALNKTLLEWVYLRVSQINGCSFCLKLHSKALRAAGEKEERLDSLAGWHSSPLFSEQERAAFQWAESLSQIATIHAPDADFDLLKKYFNDQEISDLTFAIANMNALNRVAIAMRQ</sequence>
<dbReference type="EMBL" id="UGHR01000001">
    <property type="protein sequence ID" value="STQ89436.1"/>
    <property type="molecule type" value="Genomic_DNA"/>
</dbReference>
<evidence type="ECO:0000313" key="4">
    <source>
        <dbReference type="Proteomes" id="UP000255108"/>
    </source>
</evidence>
<dbReference type="InterPro" id="IPR004675">
    <property type="entry name" value="AhpD_core"/>
</dbReference>
<organism evidence="2 4">
    <name type="scientific">Iodobacter fluviatilis</name>
    <dbReference type="NCBI Taxonomy" id="537"/>
    <lineage>
        <taxon>Bacteria</taxon>
        <taxon>Pseudomonadati</taxon>
        <taxon>Pseudomonadota</taxon>
        <taxon>Betaproteobacteria</taxon>
        <taxon>Neisseriales</taxon>
        <taxon>Chitinibacteraceae</taxon>
        <taxon>Iodobacter</taxon>
    </lineage>
</organism>